<evidence type="ECO:0000313" key="3">
    <source>
        <dbReference type="Proteomes" id="UP000001077"/>
    </source>
</evidence>
<dbReference type="Proteomes" id="UP000001077">
    <property type="component" value="Unassembled WGS sequence"/>
</dbReference>
<comment type="caution">
    <text evidence="2">The sequence shown here is derived from an EMBL/GenBank/DDBJ whole genome shotgun (WGS) entry which is preliminary data.</text>
</comment>
<evidence type="ECO:0000313" key="2">
    <source>
        <dbReference type="EMBL" id="EJF83095.1"/>
    </source>
</evidence>
<organism evidence="2 3">
    <name type="scientific">Bartonella rattimassiliensis 15908</name>
    <dbReference type="NCBI Taxonomy" id="1094556"/>
    <lineage>
        <taxon>Bacteria</taxon>
        <taxon>Pseudomonadati</taxon>
        <taxon>Pseudomonadota</taxon>
        <taxon>Alphaproteobacteria</taxon>
        <taxon>Hyphomicrobiales</taxon>
        <taxon>Bartonellaceae</taxon>
        <taxon>Bartonella</taxon>
    </lineage>
</organism>
<dbReference type="InterPro" id="IPR041635">
    <property type="entry name" value="Type_ISP_LLaBIII_C"/>
</dbReference>
<dbReference type="EMBL" id="AILY01000052">
    <property type="protein sequence ID" value="EJF83095.1"/>
    <property type="molecule type" value="Genomic_DNA"/>
</dbReference>
<evidence type="ECO:0000259" key="1">
    <source>
        <dbReference type="Pfam" id="PF18135"/>
    </source>
</evidence>
<dbReference type="AlphaFoldDB" id="J1JG41"/>
<gene>
    <name evidence="2" type="ORF">MCY_01324</name>
</gene>
<sequence length="561" mass="64536">MEKSTMDGLRKSLAKEFTSIYVLNLRGDIRKNMLSNGVAQEGENIFGSGSMTGIAVTLFIKNPNAVGPCKIYYHDIGNNRTIKEKLTALKYFGSIGGITREQSWQIIIPDKYGDWINQRDNNFETFLALGDKKGHNKKLFKNFSCGLKTNRDAWAYNSSREALSQNMNNMITFYNSEVERFNTTYRHSDRKTRANAVDNFVNTDIKKISWSHNIKQELVKEKLFKFECYGLTQSLYRPFTKQWLYYNRVFNDGVYQMPRIFPIGQAVKNQVIQFSAVGGRSGFSVLMTKNLPNHDTIDKGQCFPRYIYEDTTVSKSKSKQQSHLFANATEANKTAGLQKRDAITDEGLDHFKAAYPNETITKDDLFYYVYGLLHSEDYRTRYTHNLCKELPRIPCVKAADDFWKFVTAGRELGHLHVNYEDVEPYPVTFKKGNPKQTEISNPEKFYYVTEMKFAKAAKEKGKSEKDKSTVIYNSNITITDIPLEAYEYIVNGRPALEWVMGRQCVKTDKKSGIVNDANRYAVETVGNPAYPLELFQRVITVSLETMKIVKKLPKLEIRETE</sequence>
<accession>J1JG41</accession>
<protein>
    <recommendedName>
        <fullName evidence="1">Type ISP restriction-modification enzyme LLaBIII C-terminal specificity domain-containing protein</fullName>
    </recommendedName>
</protein>
<dbReference type="HOGENOM" id="CLU_016993_1_0_5"/>
<feature type="domain" description="Type ISP restriction-modification enzyme LLaBIII C-terminal specificity" evidence="1">
    <location>
        <begin position="138"/>
        <end position="533"/>
    </location>
</feature>
<dbReference type="Pfam" id="PF18135">
    <property type="entry name" value="Type_ISP_C"/>
    <property type="match status" value="1"/>
</dbReference>
<name>J1JG41_9HYPH</name>
<dbReference type="STRING" id="1094556.MCY_01324"/>
<proteinExistence type="predicted"/>
<reference evidence="2 3" key="1">
    <citation type="submission" date="2012-03" db="EMBL/GenBank/DDBJ databases">
        <title>The Genome Sequence of Bartonella rattimassiliensis 15908.</title>
        <authorList>
            <consortium name="The Broad Institute Genome Sequencing Platform"/>
            <consortium name="The Broad Institute Genome Sequencing Center for Infectious Disease"/>
            <person name="Feldgarden M."/>
            <person name="Kirby J."/>
            <person name="Kosoy M."/>
            <person name="Birtles R."/>
            <person name="Probert W.S."/>
            <person name="Chiaraviglio L."/>
            <person name="Young S.K."/>
            <person name="Zeng Q."/>
            <person name="Gargeya S."/>
            <person name="Fitzgerald M."/>
            <person name="Haas B."/>
            <person name="Abouelleil A."/>
            <person name="Alvarado L."/>
            <person name="Arachchi H.M."/>
            <person name="Berlin A."/>
            <person name="Chapman S.B."/>
            <person name="Gearin G."/>
            <person name="Goldberg J."/>
            <person name="Griggs A."/>
            <person name="Gujja S."/>
            <person name="Hansen M."/>
            <person name="Heiman D."/>
            <person name="Howarth C."/>
            <person name="Larimer J."/>
            <person name="Lui A."/>
            <person name="MacDonald P.J.P."/>
            <person name="McCowen C."/>
            <person name="Montmayeur A."/>
            <person name="Murphy C."/>
            <person name="Neiman D."/>
            <person name="Pearson M."/>
            <person name="Priest M."/>
            <person name="Roberts A."/>
            <person name="Saif S."/>
            <person name="Shea T."/>
            <person name="Sisk P."/>
            <person name="Stolte C."/>
            <person name="Sykes S."/>
            <person name="Wortman J."/>
            <person name="Nusbaum C."/>
            <person name="Birren B."/>
        </authorList>
    </citation>
    <scope>NUCLEOTIDE SEQUENCE [LARGE SCALE GENOMIC DNA]</scope>
    <source>
        <strain evidence="2 3">15908</strain>
    </source>
</reference>
<dbReference type="PATRIC" id="fig|1094556.3.peg.1649"/>
<dbReference type="eggNOG" id="COG0286">
    <property type="taxonomic scope" value="Bacteria"/>
</dbReference>
<keyword evidence="3" id="KW-1185">Reference proteome</keyword>